<name>A0AAV7KIY6_9METZ</name>
<evidence type="ECO:0000256" key="9">
    <source>
        <dbReference type="RuleBase" id="RU364020"/>
    </source>
</evidence>
<comment type="similarity">
    <text evidence="2 9">Belongs to the sulfotransferase 2 family.</text>
</comment>
<keyword evidence="6 9" id="KW-0333">Golgi apparatus</keyword>
<keyword evidence="9" id="KW-0119">Carbohydrate metabolism</keyword>
<accession>A0AAV7KIY6</accession>
<keyword evidence="8 9" id="KW-0325">Glycoprotein</keyword>
<comment type="subcellular location">
    <subcellularLocation>
        <location evidence="1 9">Golgi apparatus membrane</location>
        <topology evidence="1 9">Single-pass type II membrane protein</topology>
    </subcellularLocation>
</comment>
<protein>
    <recommendedName>
        <fullName evidence="9">Carbohydrate sulfotransferase</fullName>
        <ecNumber evidence="9">2.8.2.-</ecNumber>
    </recommendedName>
</protein>
<comment type="caution">
    <text evidence="10">The sequence shown here is derived from an EMBL/GenBank/DDBJ whole genome shotgun (WGS) entry which is preliminary data.</text>
</comment>
<evidence type="ECO:0000256" key="1">
    <source>
        <dbReference type="ARBA" id="ARBA00004323"/>
    </source>
</evidence>
<gene>
    <name evidence="10" type="ORF">LOD99_10215</name>
</gene>
<evidence type="ECO:0000256" key="4">
    <source>
        <dbReference type="ARBA" id="ARBA00022692"/>
    </source>
</evidence>
<sequence length="409" mass="49255">MNYPRLQFNYIFVILVWILLTGIFTIIFLSSEQYLKEQIPLYNSVNVPTILNTSSDSWIEYRDNWDGDILIETEYTNRQIHFTQQYVDAMIKKGVHPLTQIYPKFLERIEFVNKTCQKLPEEINYKLLLRALNFMQFNDDFELIHCLVPKASSDTWTKQFAKMVVPNLAPSRDFVNKISLSNYFEEQRETARRIQTYTKFFIHRHPFERLVSGYRNKFQDPPKFWFVNTYAKAIIISNYLKKYPHDRQSFERQYTYLPDSEKQHILKQIDRLSSAEDKFGITFIEFLNYVIDTVDEKGVDEMNMHWKPVSRICNPCAVHFDIMIEHDNVSEESQLLVDYVQKNKATNPRLYFEEFEKKATRDKCNQYFSDIPQNIRQRLFEIFRNDFILFDYKYDLESKDFLCQENTNN</sequence>
<keyword evidence="7 9" id="KW-0472">Membrane</keyword>
<dbReference type="GO" id="GO:0000139">
    <property type="term" value="C:Golgi membrane"/>
    <property type="evidence" value="ECO:0007669"/>
    <property type="project" value="UniProtKB-SubCell"/>
</dbReference>
<dbReference type="EMBL" id="JAKMXF010000023">
    <property type="protein sequence ID" value="KAI6660818.1"/>
    <property type="molecule type" value="Genomic_DNA"/>
</dbReference>
<dbReference type="PANTHER" id="PTHR12137">
    <property type="entry name" value="CARBOHYDRATE SULFOTRANSFERASE"/>
    <property type="match status" value="1"/>
</dbReference>
<reference evidence="10 11" key="1">
    <citation type="journal article" date="2023" name="BMC Biol.">
        <title>The compact genome of the sponge Oopsacas minuta (Hexactinellida) is lacking key metazoan core genes.</title>
        <authorList>
            <person name="Santini S."/>
            <person name="Schenkelaars Q."/>
            <person name="Jourda C."/>
            <person name="Duchesne M."/>
            <person name="Belahbib H."/>
            <person name="Rocher C."/>
            <person name="Selva M."/>
            <person name="Riesgo A."/>
            <person name="Vervoort M."/>
            <person name="Leys S.P."/>
            <person name="Kodjabachian L."/>
            <person name="Le Bivic A."/>
            <person name="Borchiellini C."/>
            <person name="Claverie J.M."/>
            <person name="Renard E."/>
        </authorList>
    </citation>
    <scope>NUCLEOTIDE SEQUENCE [LARGE SCALE GENOMIC DNA]</scope>
    <source>
        <strain evidence="10">SPO-2</strain>
    </source>
</reference>
<dbReference type="InterPro" id="IPR005331">
    <property type="entry name" value="Sulfotransferase"/>
</dbReference>
<dbReference type="EC" id="2.8.2.-" evidence="9"/>
<keyword evidence="3 9" id="KW-0808">Transferase</keyword>
<dbReference type="Pfam" id="PF03567">
    <property type="entry name" value="Sulfotransfer_2"/>
    <property type="match status" value="1"/>
</dbReference>
<evidence type="ECO:0000256" key="3">
    <source>
        <dbReference type="ARBA" id="ARBA00022679"/>
    </source>
</evidence>
<evidence type="ECO:0000313" key="10">
    <source>
        <dbReference type="EMBL" id="KAI6660818.1"/>
    </source>
</evidence>
<evidence type="ECO:0000256" key="8">
    <source>
        <dbReference type="ARBA" id="ARBA00023180"/>
    </source>
</evidence>
<evidence type="ECO:0000256" key="6">
    <source>
        <dbReference type="ARBA" id="ARBA00023034"/>
    </source>
</evidence>
<keyword evidence="4 9" id="KW-0812">Transmembrane</keyword>
<evidence type="ECO:0000256" key="5">
    <source>
        <dbReference type="ARBA" id="ARBA00022989"/>
    </source>
</evidence>
<feature type="transmembrane region" description="Helical" evidence="9">
    <location>
        <begin position="6"/>
        <end position="29"/>
    </location>
</feature>
<evidence type="ECO:0000256" key="7">
    <source>
        <dbReference type="ARBA" id="ARBA00023136"/>
    </source>
</evidence>
<keyword evidence="11" id="KW-1185">Reference proteome</keyword>
<keyword evidence="9" id="KW-0735">Signal-anchor</keyword>
<dbReference type="GO" id="GO:0008146">
    <property type="term" value="F:sulfotransferase activity"/>
    <property type="evidence" value="ECO:0007669"/>
    <property type="project" value="InterPro"/>
</dbReference>
<dbReference type="AlphaFoldDB" id="A0AAV7KIY6"/>
<dbReference type="GO" id="GO:0016051">
    <property type="term" value="P:carbohydrate biosynthetic process"/>
    <property type="evidence" value="ECO:0007669"/>
    <property type="project" value="InterPro"/>
</dbReference>
<dbReference type="PANTHER" id="PTHR12137:SF54">
    <property type="entry name" value="CARBOHYDRATE SULFOTRANSFERASE"/>
    <property type="match status" value="1"/>
</dbReference>
<organism evidence="10 11">
    <name type="scientific">Oopsacas minuta</name>
    <dbReference type="NCBI Taxonomy" id="111878"/>
    <lineage>
        <taxon>Eukaryota</taxon>
        <taxon>Metazoa</taxon>
        <taxon>Porifera</taxon>
        <taxon>Hexactinellida</taxon>
        <taxon>Hexasterophora</taxon>
        <taxon>Lyssacinosida</taxon>
        <taxon>Leucopsacidae</taxon>
        <taxon>Oopsacas</taxon>
    </lineage>
</organism>
<evidence type="ECO:0000256" key="2">
    <source>
        <dbReference type="ARBA" id="ARBA00006339"/>
    </source>
</evidence>
<proteinExistence type="inferred from homology"/>
<dbReference type="Proteomes" id="UP001165289">
    <property type="component" value="Unassembled WGS sequence"/>
</dbReference>
<keyword evidence="5 9" id="KW-1133">Transmembrane helix</keyword>
<dbReference type="InterPro" id="IPR018011">
    <property type="entry name" value="Carb_sulfotrans_8-10"/>
</dbReference>
<evidence type="ECO:0000313" key="11">
    <source>
        <dbReference type="Proteomes" id="UP001165289"/>
    </source>
</evidence>